<evidence type="ECO:0000256" key="4">
    <source>
        <dbReference type="ARBA" id="ARBA00022989"/>
    </source>
</evidence>
<feature type="transmembrane region" description="Helical" evidence="7">
    <location>
        <begin position="34"/>
        <end position="51"/>
    </location>
</feature>
<evidence type="ECO:0000256" key="5">
    <source>
        <dbReference type="ARBA" id="ARBA00023136"/>
    </source>
</evidence>
<evidence type="ECO:0000313" key="11">
    <source>
        <dbReference type="Proteomes" id="UP001303211"/>
    </source>
</evidence>
<comment type="similarity">
    <text evidence="2">Belongs to the EamA transporter family.</text>
</comment>
<dbReference type="Proteomes" id="UP001303211">
    <property type="component" value="Chromosome"/>
</dbReference>
<keyword evidence="3 7" id="KW-0812">Transmembrane</keyword>
<keyword evidence="11" id="KW-1185">Reference proteome</keyword>
<feature type="transmembrane region" description="Helical" evidence="7">
    <location>
        <begin position="245"/>
        <end position="262"/>
    </location>
</feature>
<dbReference type="RefSeq" id="WP_201395697.1">
    <property type="nucleotide sequence ID" value="NZ_CP136921.1"/>
</dbReference>
<evidence type="ECO:0000259" key="9">
    <source>
        <dbReference type="Pfam" id="PF00892"/>
    </source>
</evidence>
<dbReference type="InterPro" id="IPR050638">
    <property type="entry name" value="AA-Vitamin_Transporters"/>
</dbReference>
<dbReference type="Gene3D" id="1.10.3730.20">
    <property type="match status" value="1"/>
</dbReference>
<name>A0ABZ0J3P5_9BURK</name>
<feature type="transmembrane region" description="Helical" evidence="7">
    <location>
        <begin position="216"/>
        <end position="238"/>
    </location>
</feature>
<dbReference type="SUPFAM" id="SSF103481">
    <property type="entry name" value="Multidrug resistance efflux transporter EmrE"/>
    <property type="match status" value="2"/>
</dbReference>
<feature type="transmembrane region" description="Helical" evidence="7">
    <location>
        <begin position="189"/>
        <end position="210"/>
    </location>
</feature>
<feature type="transmembrane region" description="Helical" evidence="7">
    <location>
        <begin position="71"/>
        <end position="93"/>
    </location>
</feature>
<proteinExistence type="inferred from homology"/>
<dbReference type="Pfam" id="PF00892">
    <property type="entry name" value="EamA"/>
    <property type="match status" value="2"/>
</dbReference>
<dbReference type="InterPro" id="IPR000620">
    <property type="entry name" value="EamA_dom"/>
</dbReference>
<evidence type="ECO:0000256" key="3">
    <source>
        <dbReference type="ARBA" id="ARBA00022692"/>
    </source>
</evidence>
<dbReference type="PANTHER" id="PTHR32322:SF2">
    <property type="entry name" value="EAMA DOMAIN-CONTAINING PROTEIN"/>
    <property type="match status" value="1"/>
</dbReference>
<feature type="chain" id="PRO_5045937973" evidence="8">
    <location>
        <begin position="25"/>
        <end position="349"/>
    </location>
</feature>
<feature type="region of interest" description="Disordered" evidence="6">
    <location>
        <begin position="300"/>
        <end position="349"/>
    </location>
</feature>
<evidence type="ECO:0000256" key="7">
    <source>
        <dbReference type="SAM" id="Phobius"/>
    </source>
</evidence>
<keyword evidence="4 7" id="KW-1133">Transmembrane helix</keyword>
<feature type="transmembrane region" description="Helical" evidence="7">
    <location>
        <begin position="268"/>
        <end position="285"/>
    </location>
</feature>
<comment type="subcellular location">
    <subcellularLocation>
        <location evidence="1">Membrane</location>
        <topology evidence="1">Multi-pass membrane protein</topology>
    </subcellularLocation>
</comment>
<evidence type="ECO:0000256" key="1">
    <source>
        <dbReference type="ARBA" id="ARBA00004141"/>
    </source>
</evidence>
<feature type="domain" description="EamA" evidence="9">
    <location>
        <begin position="154"/>
        <end position="284"/>
    </location>
</feature>
<organism evidence="10 11">
    <name type="scientific">Diaphorobacter limosus</name>
    <dbReference type="NCBI Taxonomy" id="3036128"/>
    <lineage>
        <taxon>Bacteria</taxon>
        <taxon>Pseudomonadati</taxon>
        <taxon>Pseudomonadota</taxon>
        <taxon>Betaproteobacteria</taxon>
        <taxon>Burkholderiales</taxon>
        <taxon>Comamonadaceae</taxon>
        <taxon>Diaphorobacter</taxon>
    </lineage>
</organism>
<evidence type="ECO:0000256" key="8">
    <source>
        <dbReference type="SAM" id="SignalP"/>
    </source>
</evidence>
<evidence type="ECO:0000256" key="6">
    <source>
        <dbReference type="SAM" id="MobiDB-lite"/>
    </source>
</evidence>
<evidence type="ECO:0000256" key="2">
    <source>
        <dbReference type="ARBA" id="ARBA00007362"/>
    </source>
</evidence>
<sequence length="349" mass="36800">MTGRSSILAALAAALLFGASTPFAKQMVGDVSPIMLAGLLYLGSGIGLWTVRLIRDRGFAALGLPAREWPWLLGAIASGGVLGPLLLMIGLAHTTAADASLLLNMEAVLTAVLAWVVFRENADRRIVLGIAFIVAGGLLLAWPQHDGMGQSSTLGSLAVAGACLCWAVDNNLTRKVSASDAVFIAGTKGLVAGATNLALALALGATLPAWPRVAQAMSVGLAGYGVSLVLFVLALRGLGSARTGAYFSTAPFIGAAIAIVALGEPTSGVFWLAAALMGVGVWLHLTERHEHAHTHEPLAHAHRHVHDEHHRHTHDFPWDGVEPHAHPHRHEPLSHRHPHFPDVHHQHSH</sequence>
<accession>A0ABZ0J3P5</accession>
<feature type="transmembrane region" description="Helical" evidence="7">
    <location>
        <begin position="125"/>
        <end position="142"/>
    </location>
</feature>
<keyword evidence="8" id="KW-0732">Signal</keyword>
<dbReference type="PANTHER" id="PTHR32322">
    <property type="entry name" value="INNER MEMBRANE TRANSPORTER"/>
    <property type="match status" value="1"/>
</dbReference>
<evidence type="ECO:0000313" key="10">
    <source>
        <dbReference type="EMBL" id="WOO32668.1"/>
    </source>
</evidence>
<reference evidence="10 11" key="1">
    <citation type="submission" date="2023-03" db="EMBL/GenBank/DDBJ databases">
        <title>Diaphorobacter basophil sp. nov., isolated from a sewage-treatment plant.</title>
        <authorList>
            <person name="Yang K."/>
        </authorList>
    </citation>
    <scope>NUCLEOTIDE SEQUENCE [LARGE SCALE GENOMIC DNA]</scope>
    <source>
        <strain evidence="10 11">Y-1</strain>
    </source>
</reference>
<dbReference type="InterPro" id="IPR037185">
    <property type="entry name" value="EmrE-like"/>
</dbReference>
<protein>
    <submittedName>
        <fullName evidence="10">EamA family transporter</fullName>
    </submittedName>
</protein>
<feature type="transmembrane region" description="Helical" evidence="7">
    <location>
        <begin position="148"/>
        <end position="168"/>
    </location>
</feature>
<feature type="domain" description="EamA" evidence="9">
    <location>
        <begin position="5"/>
        <end position="140"/>
    </location>
</feature>
<keyword evidence="5 7" id="KW-0472">Membrane</keyword>
<dbReference type="EMBL" id="CP136921">
    <property type="protein sequence ID" value="WOO32668.1"/>
    <property type="molecule type" value="Genomic_DNA"/>
</dbReference>
<feature type="signal peptide" evidence="8">
    <location>
        <begin position="1"/>
        <end position="24"/>
    </location>
</feature>
<gene>
    <name evidence="10" type="ORF">P4826_00620</name>
</gene>
<feature type="transmembrane region" description="Helical" evidence="7">
    <location>
        <begin position="99"/>
        <end position="118"/>
    </location>
</feature>